<dbReference type="InterPro" id="IPR016186">
    <property type="entry name" value="C-type_lectin-like/link_sf"/>
</dbReference>
<evidence type="ECO:0000256" key="2">
    <source>
        <dbReference type="SAM" id="Phobius"/>
    </source>
</evidence>
<reference evidence="5 6" key="1">
    <citation type="submission" date="2016-11" db="UniProtKB">
        <authorList>
            <consortium name="WormBaseParasite"/>
        </authorList>
    </citation>
    <scope>IDENTIFICATION</scope>
</reference>
<feature type="compositionally biased region" description="Low complexity" evidence="1">
    <location>
        <begin position="252"/>
        <end position="261"/>
    </location>
</feature>
<keyword evidence="2" id="KW-0812">Transmembrane</keyword>
<evidence type="ECO:0000256" key="1">
    <source>
        <dbReference type="SAM" id="MobiDB-lite"/>
    </source>
</evidence>
<evidence type="ECO:0000313" key="6">
    <source>
        <dbReference type="WBParaSite" id="maker-uti_cns_0005438-snap-gene-0.4-mRNA-1"/>
    </source>
</evidence>
<keyword evidence="2" id="KW-1133">Transmembrane helix</keyword>
<feature type="domain" description="C-type lectin" evidence="3">
    <location>
        <begin position="39"/>
        <end position="152"/>
    </location>
</feature>
<dbReference type="Pfam" id="PF00059">
    <property type="entry name" value="Lectin_C"/>
    <property type="match status" value="1"/>
</dbReference>
<dbReference type="WBParaSite" id="maker-uti_cns_0005438-snap-gene-0.4-mRNA-1">
    <property type="protein sequence ID" value="maker-uti_cns_0005438-snap-gene-0.4-mRNA-1"/>
    <property type="gene ID" value="maker-uti_cns_0005438-snap-gene-0.4"/>
</dbReference>
<proteinExistence type="predicted"/>
<keyword evidence="2" id="KW-0472">Membrane</keyword>
<dbReference type="PROSITE" id="PS50041">
    <property type="entry name" value="C_TYPE_LECTIN_2"/>
    <property type="match status" value="1"/>
</dbReference>
<dbReference type="InterPro" id="IPR016187">
    <property type="entry name" value="CTDL_fold"/>
</dbReference>
<sequence>FKAPISREALSSGIIGNSNPPANASDVSVYKSEEFCLFHLNSSYYLTWAQARDFCALYNATLPMMRTAYGWQRLRIYIENRRFWTGFVRTGSSEWTWQSGSDFDGSLATEDFVKTGNTTGIEWSKSEPSYSYCVENCTMVSYDGNLADYPCENVPPWDSCAEPADVVLTVCHRSDIEVCRYTSNPPAIPTPHDYYIIVGATFAALIGCAGAVLGVRLIVKTLERRDQPDSDSQQAAEGRKLRKQQRRRAEQEGGQELGFAS</sequence>
<evidence type="ECO:0000259" key="3">
    <source>
        <dbReference type="PROSITE" id="PS50041"/>
    </source>
</evidence>
<protein>
    <submittedName>
        <fullName evidence="5 6">C-type lectin domain-containing protein</fullName>
    </submittedName>
</protein>
<dbReference type="Proteomes" id="UP000095280">
    <property type="component" value="Unplaced"/>
</dbReference>
<dbReference type="WBParaSite" id="maker-uti_cns_0008607-snap-gene-0.7-mRNA-1">
    <property type="protein sequence ID" value="maker-uti_cns_0008607-snap-gene-0.7-mRNA-1"/>
    <property type="gene ID" value="maker-uti_cns_0008607-snap-gene-0.7"/>
</dbReference>
<feature type="region of interest" description="Disordered" evidence="1">
    <location>
        <begin position="224"/>
        <end position="261"/>
    </location>
</feature>
<feature type="transmembrane region" description="Helical" evidence="2">
    <location>
        <begin position="194"/>
        <end position="219"/>
    </location>
</feature>
<dbReference type="SUPFAM" id="SSF56436">
    <property type="entry name" value="C-type lectin-like"/>
    <property type="match status" value="1"/>
</dbReference>
<organism evidence="4 6">
    <name type="scientific">Macrostomum lignano</name>
    <dbReference type="NCBI Taxonomy" id="282301"/>
    <lineage>
        <taxon>Eukaryota</taxon>
        <taxon>Metazoa</taxon>
        <taxon>Spiralia</taxon>
        <taxon>Lophotrochozoa</taxon>
        <taxon>Platyhelminthes</taxon>
        <taxon>Rhabditophora</taxon>
        <taxon>Macrostomorpha</taxon>
        <taxon>Macrostomida</taxon>
        <taxon>Macrostomidae</taxon>
        <taxon>Macrostomum</taxon>
    </lineage>
</organism>
<dbReference type="WBParaSite" id="maker-uti_cns_0001080-snap-gene-1.23-mRNA-1">
    <property type="protein sequence ID" value="maker-uti_cns_0001080-snap-gene-1.23-mRNA-1"/>
    <property type="gene ID" value="maker-uti_cns_0001080-snap-gene-1.23"/>
</dbReference>
<dbReference type="AlphaFoldDB" id="A0A1I8HBV4"/>
<dbReference type="CDD" id="cd00037">
    <property type="entry name" value="CLECT"/>
    <property type="match status" value="1"/>
</dbReference>
<dbReference type="Gene3D" id="3.10.100.10">
    <property type="entry name" value="Mannose-Binding Protein A, subunit A"/>
    <property type="match status" value="1"/>
</dbReference>
<name>A0A1I8HBV4_9PLAT</name>
<dbReference type="InterPro" id="IPR001304">
    <property type="entry name" value="C-type_lectin-like"/>
</dbReference>
<evidence type="ECO:0000313" key="5">
    <source>
        <dbReference type="WBParaSite" id="maker-uti_cns_0001080-snap-gene-1.23-mRNA-1"/>
    </source>
</evidence>
<dbReference type="WBParaSite" id="maker-uti_cns_0048736-snap-gene-0.4-mRNA-1">
    <property type="protein sequence ID" value="maker-uti_cns_0048736-snap-gene-0.4-mRNA-1"/>
    <property type="gene ID" value="maker-uti_cns_0048736-snap-gene-0.4"/>
</dbReference>
<evidence type="ECO:0000313" key="4">
    <source>
        <dbReference type="Proteomes" id="UP000095280"/>
    </source>
</evidence>
<keyword evidence="4" id="KW-1185">Reference proteome</keyword>
<accession>A0A1I8HBV4</accession>